<dbReference type="NCBIfam" id="TIGR00277">
    <property type="entry name" value="HDIG"/>
    <property type="match status" value="1"/>
</dbReference>
<keyword evidence="4 5" id="KW-0694">RNA-binding</keyword>
<dbReference type="FunFam" id="1.10.3210.10:FF:000022">
    <property type="entry name" value="Ribonuclease Y"/>
    <property type="match status" value="1"/>
</dbReference>
<dbReference type="EMBL" id="BEHT01000032">
    <property type="protein sequence ID" value="GBC99622.1"/>
    <property type="molecule type" value="Genomic_DNA"/>
</dbReference>
<dbReference type="Pfam" id="PF00013">
    <property type="entry name" value="KH_1"/>
    <property type="match status" value="1"/>
</dbReference>
<dbReference type="SMART" id="SM00322">
    <property type="entry name" value="KH"/>
    <property type="match status" value="1"/>
</dbReference>
<dbReference type="CDD" id="cd22431">
    <property type="entry name" value="KH-I_RNaseY"/>
    <property type="match status" value="1"/>
</dbReference>
<dbReference type="InterPro" id="IPR003607">
    <property type="entry name" value="HD/PDEase_dom"/>
</dbReference>
<dbReference type="Proteomes" id="UP000236173">
    <property type="component" value="Unassembled WGS sequence"/>
</dbReference>
<evidence type="ECO:0000313" key="9">
    <source>
        <dbReference type="EMBL" id="GBC99622.1"/>
    </source>
</evidence>
<keyword evidence="5" id="KW-0472">Membrane</keyword>
<dbReference type="HAMAP" id="MF_00335">
    <property type="entry name" value="RNase_Y"/>
    <property type="match status" value="1"/>
</dbReference>
<sequence length="562" mass="64008">MQCGMLCGPAKRHPTRNCETPIPDRSGRRGYGVMGMEWLLSVALAFLIAVLAIAAGWKFLLIPQQQRLWTQVEEERRKVNQIRDEAEARLREADRKLREAEAKLREADLRLREELQRERDRLEAEYRERRDELHRWERRLLQREEQLDRRLSQLERREQALQQEERRLNALRDEIEAWHRQAQAELERIAALTPDQARQIILARVEEELQGEIARRIYEAEERIKQESEAIAKKVLATAMQRCAVEVASELTVATVPLPSEDMKGRIIGREGRNIRAFELLTGVDLIVDDTPEAVVISCFDPIRRETARMALEMLIADGRIHPARIEEVVEKARQEMEHRILQAGVEAARAAGVDNLPEGLLKLLGRLKFRTSYGQNVLDHSVEVAHLARMLAEELKVNAKVAARAALLHDIGKAVDHQIEGSHVEIGVDLLRRYGESEEVIHAVAAHHGDIPPQTVEAVLVAVADALSASRPGARRESFEAYIRRLEQLERIAKSFPGVDKAFVIQAGREVRVIVQPESVDDIGAAKLARDIAQAIQRETQFPGQIKVTVIREVRAVEYAR</sequence>
<dbReference type="NCBIfam" id="TIGR03319">
    <property type="entry name" value="RNase_Y"/>
    <property type="match status" value="1"/>
</dbReference>
<keyword evidence="5" id="KW-0812">Transmembrane</keyword>
<dbReference type="Pfam" id="PF12072">
    <property type="entry name" value="RNase_Y_N"/>
    <property type="match status" value="1"/>
</dbReference>
<evidence type="ECO:0000256" key="3">
    <source>
        <dbReference type="ARBA" id="ARBA00022801"/>
    </source>
</evidence>
<feature type="domain" description="HD" evidence="8">
    <location>
        <begin position="378"/>
        <end position="471"/>
    </location>
</feature>
<comment type="caution">
    <text evidence="9">The sequence shown here is derived from an EMBL/GenBank/DDBJ whole genome shotgun (WGS) entry which is preliminary data.</text>
</comment>
<dbReference type="InterPro" id="IPR036612">
    <property type="entry name" value="KH_dom_type_1_sf"/>
</dbReference>
<comment type="similarity">
    <text evidence="5">Belongs to the RNase Y family.</text>
</comment>
<dbReference type="EC" id="3.1.-.-" evidence="5 6"/>
<dbReference type="InterPro" id="IPR022711">
    <property type="entry name" value="RNase_Y_N"/>
</dbReference>
<gene>
    <name evidence="5 9" type="primary">rny</name>
    <name evidence="9" type="ORF">HRbin17_02151</name>
</gene>
<dbReference type="Gene3D" id="3.30.1370.10">
    <property type="entry name" value="K Homology domain, type 1"/>
    <property type="match status" value="1"/>
</dbReference>
<dbReference type="GO" id="GO:0005886">
    <property type="term" value="C:plasma membrane"/>
    <property type="evidence" value="ECO:0007669"/>
    <property type="project" value="UniProtKB-SubCell"/>
</dbReference>
<comment type="function">
    <text evidence="5">Endoribonuclease that initiates mRNA decay.</text>
</comment>
<proteinExistence type="inferred from homology"/>
<keyword evidence="5" id="KW-1133">Transmembrane helix</keyword>
<accession>A0A2H5XEM2</accession>
<evidence type="ECO:0000256" key="2">
    <source>
        <dbReference type="ARBA" id="ARBA00022759"/>
    </source>
</evidence>
<evidence type="ECO:0000259" key="8">
    <source>
        <dbReference type="PROSITE" id="PS51831"/>
    </source>
</evidence>
<dbReference type="GO" id="GO:0016787">
    <property type="term" value="F:hydrolase activity"/>
    <property type="evidence" value="ECO:0007669"/>
    <property type="project" value="UniProtKB-KW"/>
</dbReference>
<dbReference type="PANTHER" id="PTHR12826">
    <property type="entry name" value="RIBONUCLEASE Y"/>
    <property type="match status" value="1"/>
</dbReference>
<keyword evidence="2 5" id="KW-0255">Endonuclease</keyword>
<name>A0A2H5XEM2_9BACT</name>
<keyword evidence="1 5" id="KW-0540">Nuclease</keyword>
<evidence type="ECO:0000256" key="5">
    <source>
        <dbReference type="HAMAP-Rule" id="MF_00335"/>
    </source>
</evidence>
<evidence type="ECO:0000256" key="7">
    <source>
        <dbReference type="SAM" id="Coils"/>
    </source>
</evidence>
<dbReference type="Pfam" id="PF01966">
    <property type="entry name" value="HD"/>
    <property type="match status" value="1"/>
</dbReference>
<dbReference type="InterPro" id="IPR006674">
    <property type="entry name" value="HD_domain"/>
</dbReference>
<dbReference type="InterPro" id="IPR017705">
    <property type="entry name" value="Ribonuclease_Y"/>
</dbReference>
<dbReference type="PROSITE" id="PS50084">
    <property type="entry name" value="KH_TYPE_1"/>
    <property type="match status" value="1"/>
</dbReference>
<protein>
    <recommendedName>
        <fullName evidence="5 6">Ribonuclease Y</fullName>
        <shortName evidence="5">RNase Y</shortName>
        <ecNumber evidence="5 6">3.1.-.-</ecNumber>
    </recommendedName>
</protein>
<feature type="transmembrane region" description="Helical" evidence="5">
    <location>
        <begin position="38"/>
        <end position="61"/>
    </location>
</feature>
<dbReference type="CDD" id="cd00077">
    <property type="entry name" value="HDc"/>
    <property type="match status" value="1"/>
</dbReference>
<dbReference type="InterPro" id="IPR004087">
    <property type="entry name" value="KH_dom"/>
</dbReference>
<evidence type="ECO:0000256" key="4">
    <source>
        <dbReference type="ARBA" id="ARBA00022884"/>
    </source>
</evidence>
<feature type="coiled-coil region" evidence="7">
    <location>
        <begin position="72"/>
        <end position="188"/>
    </location>
</feature>
<evidence type="ECO:0000256" key="1">
    <source>
        <dbReference type="ARBA" id="ARBA00022722"/>
    </source>
</evidence>
<dbReference type="Gene3D" id="1.10.3210.10">
    <property type="entry name" value="Hypothetical protein af1432"/>
    <property type="match status" value="1"/>
</dbReference>
<dbReference type="SUPFAM" id="SSF109604">
    <property type="entry name" value="HD-domain/PDEase-like"/>
    <property type="match status" value="1"/>
</dbReference>
<keyword evidence="7" id="KW-0175">Coiled coil</keyword>
<dbReference type="GO" id="GO:0003723">
    <property type="term" value="F:RNA binding"/>
    <property type="evidence" value="ECO:0007669"/>
    <property type="project" value="UniProtKB-UniRule"/>
</dbReference>
<dbReference type="GO" id="GO:0004521">
    <property type="term" value="F:RNA endonuclease activity"/>
    <property type="evidence" value="ECO:0007669"/>
    <property type="project" value="UniProtKB-UniRule"/>
</dbReference>
<dbReference type="GO" id="GO:0006402">
    <property type="term" value="P:mRNA catabolic process"/>
    <property type="evidence" value="ECO:0007669"/>
    <property type="project" value="UniProtKB-UniRule"/>
</dbReference>
<dbReference type="AlphaFoldDB" id="A0A2H5XEM2"/>
<organism evidence="9 10">
    <name type="scientific">Candidatus Fervidibacter japonicus</name>
    <dbReference type="NCBI Taxonomy" id="2035412"/>
    <lineage>
        <taxon>Bacteria</taxon>
        <taxon>Candidatus Fervidibacterota</taxon>
        <taxon>Candidatus Fervidibacter</taxon>
    </lineage>
</organism>
<dbReference type="InterPro" id="IPR004088">
    <property type="entry name" value="KH_dom_type_1"/>
</dbReference>
<dbReference type="SMART" id="SM00471">
    <property type="entry name" value="HDc"/>
    <property type="match status" value="1"/>
</dbReference>
<reference evidence="10" key="1">
    <citation type="submission" date="2017-09" db="EMBL/GenBank/DDBJ databases">
        <title>Metaegenomics of thermophilic ammonia-oxidizing enrichment culture.</title>
        <authorList>
            <person name="Kato S."/>
            <person name="Suzuki K."/>
        </authorList>
    </citation>
    <scope>NUCLEOTIDE SEQUENCE [LARGE SCALE GENOMIC DNA]</scope>
</reference>
<dbReference type="InterPro" id="IPR006675">
    <property type="entry name" value="HDIG_dom"/>
</dbReference>
<keyword evidence="5" id="KW-1003">Cell membrane</keyword>
<evidence type="ECO:0000256" key="6">
    <source>
        <dbReference type="NCBIfam" id="TIGR03319"/>
    </source>
</evidence>
<dbReference type="SUPFAM" id="SSF54791">
    <property type="entry name" value="Eukaryotic type KH-domain (KH-domain type I)"/>
    <property type="match status" value="1"/>
</dbReference>
<dbReference type="PROSITE" id="PS51831">
    <property type="entry name" value="HD"/>
    <property type="match status" value="1"/>
</dbReference>
<keyword evidence="3 5" id="KW-0378">Hydrolase</keyword>
<dbReference type="PANTHER" id="PTHR12826:SF15">
    <property type="entry name" value="RIBONUCLEASE Y"/>
    <property type="match status" value="1"/>
</dbReference>
<evidence type="ECO:0000313" key="10">
    <source>
        <dbReference type="Proteomes" id="UP000236173"/>
    </source>
</evidence>
<comment type="subcellular location">
    <subcellularLocation>
        <location evidence="5">Cell membrane</location>
        <topology evidence="5">Single-pass membrane protein</topology>
    </subcellularLocation>
</comment>